<evidence type="ECO:0000313" key="1">
    <source>
        <dbReference type="EMBL" id="KAJ4195282.1"/>
    </source>
</evidence>
<keyword evidence="2" id="KW-1185">Reference proteome</keyword>
<dbReference type="AlphaFoldDB" id="A0A9W8RH20"/>
<dbReference type="PROSITE" id="PS51257">
    <property type="entry name" value="PROKAR_LIPOPROTEIN"/>
    <property type="match status" value="1"/>
</dbReference>
<proteinExistence type="predicted"/>
<comment type="caution">
    <text evidence="1">The sequence shown here is derived from an EMBL/GenBank/DDBJ whole genome shotgun (WGS) entry which is preliminary data.</text>
</comment>
<dbReference type="PANTHER" id="PTHR43563:SF17">
    <property type="entry name" value="AMINE OXIDASEDEHYDROGENASE, PUTATIVE (AFU_ORTHOLOGUE AFUA_6G11670)-RELATED"/>
    <property type="match status" value="1"/>
</dbReference>
<accession>A0A9W8RH20</accession>
<dbReference type="Gene3D" id="3.50.50.60">
    <property type="entry name" value="FAD/NAD(P)-binding domain"/>
    <property type="match status" value="1"/>
</dbReference>
<sequence length="82" mass="8746">MTSDKKHIVIVGAGAAGMSCAATLMNHPNKFKVTVLEACDVAGGQATSIPLDEERYGAAWMNNGVQGGSPVSYNVLVRYRRY</sequence>
<dbReference type="InterPro" id="IPR050703">
    <property type="entry name" value="Flavin_MAO"/>
</dbReference>
<dbReference type="EMBL" id="JAOQAV010000004">
    <property type="protein sequence ID" value="KAJ4195282.1"/>
    <property type="molecule type" value="Genomic_DNA"/>
</dbReference>
<evidence type="ECO:0008006" key="3">
    <source>
        <dbReference type="Google" id="ProtNLM"/>
    </source>
</evidence>
<dbReference type="InterPro" id="IPR036188">
    <property type="entry name" value="FAD/NAD-bd_sf"/>
</dbReference>
<gene>
    <name evidence="1" type="ORF">NW755_002698</name>
</gene>
<dbReference type="GO" id="GO:0016491">
    <property type="term" value="F:oxidoreductase activity"/>
    <property type="evidence" value="ECO:0007669"/>
    <property type="project" value="UniProtKB-ARBA"/>
</dbReference>
<dbReference type="SUPFAM" id="SSF51905">
    <property type="entry name" value="FAD/NAD(P)-binding domain"/>
    <property type="match status" value="1"/>
</dbReference>
<name>A0A9W8RH20_9HYPO</name>
<protein>
    <recommendedName>
        <fullName evidence="3">Amine oxidase domain-containing protein</fullName>
    </recommendedName>
</protein>
<evidence type="ECO:0000313" key="2">
    <source>
        <dbReference type="Proteomes" id="UP001152087"/>
    </source>
</evidence>
<dbReference type="PANTHER" id="PTHR43563">
    <property type="entry name" value="AMINE OXIDASE"/>
    <property type="match status" value="1"/>
</dbReference>
<dbReference type="Pfam" id="PF13450">
    <property type="entry name" value="NAD_binding_8"/>
    <property type="match status" value="1"/>
</dbReference>
<dbReference type="Proteomes" id="UP001152087">
    <property type="component" value="Unassembled WGS sequence"/>
</dbReference>
<organism evidence="1 2">
    <name type="scientific">Fusarium falciforme</name>
    <dbReference type="NCBI Taxonomy" id="195108"/>
    <lineage>
        <taxon>Eukaryota</taxon>
        <taxon>Fungi</taxon>
        <taxon>Dikarya</taxon>
        <taxon>Ascomycota</taxon>
        <taxon>Pezizomycotina</taxon>
        <taxon>Sordariomycetes</taxon>
        <taxon>Hypocreomycetidae</taxon>
        <taxon>Hypocreales</taxon>
        <taxon>Nectriaceae</taxon>
        <taxon>Fusarium</taxon>
        <taxon>Fusarium solani species complex</taxon>
    </lineage>
</organism>
<reference evidence="1" key="1">
    <citation type="submission" date="2022-09" db="EMBL/GenBank/DDBJ databases">
        <title>Fusarium specimens isolated from Avocado Roots.</title>
        <authorList>
            <person name="Stajich J."/>
            <person name="Roper C."/>
            <person name="Heimlech-Rivalta G."/>
        </authorList>
    </citation>
    <scope>NUCLEOTIDE SEQUENCE</scope>
    <source>
        <strain evidence="1">A02</strain>
    </source>
</reference>